<comment type="caution">
    <text evidence="1">The sequence shown here is derived from an EMBL/GenBank/DDBJ whole genome shotgun (WGS) entry which is preliminary data.</text>
</comment>
<dbReference type="RefSeq" id="WP_282199889.1">
    <property type="nucleotide sequence ID" value="NZ_BOQE01000001.1"/>
</dbReference>
<gene>
    <name evidence="1" type="ORF">DNHGIG_23890</name>
</gene>
<reference evidence="1" key="1">
    <citation type="journal article" date="2023" name="Int. J. Syst. Evol. Microbiol.">
        <title>Collibacillus ludicampi gen. nov., sp. nov., a new soil bacterium of the family Alicyclobacillaceae.</title>
        <authorList>
            <person name="Jojima T."/>
            <person name="Ioku Y."/>
            <person name="Fukuta Y."/>
            <person name="Shirasaka N."/>
            <person name="Matsumura Y."/>
            <person name="Mori M."/>
        </authorList>
    </citation>
    <scope>NUCLEOTIDE SEQUENCE</scope>
    <source>
        <strain evidence="1">TP075</strain>
    </source>
</reference>
<organism evidence="1 2">
    <name type="scientific">Collibacillus ludicampi</name>
    <dbReference type="NCBI Taxonomy" id="2771369"/>
    <lineage>
        <taxon>Bacteria</taxon>
        <taxon>Bacillati</taxon>
        <taxon>Bacillota</taxon>
        <taxon>Bacilli</taxon>
        <taxon>Bacillales</taxon>
        <taxon>Alicyclobacillaceae</taxon>
        <taxon>Collibacillus</taxon>
    </lineage>
</organism>
<protein>
    <recommendedName>
        <fullName evidence="3">Transposase</fullName>
    </recommendedName>
</protein>
<dbReference type="Proteomes" id="UP001057291">
    <property type="component" value="Unassembled WGS sequence"/>
</dbReference>
<sequence>MRIALAVKLSTVNDAHVALIRLVELGSGWVISEMCRTFRCPISFAYRRAIESGMAEARLLGVERLLVDVTTDEHPELETLGVERLA</sequence>
<accession>A0AAV4LG95</accession>
<dbReference type="AlphaFoldDB" id="A0AAV4LG95"/>
<evidence type="ECO:0000313" key="1">
    <source>
        <dbReference type="EMBL" id="GIM46840.1"/>
    </source>
</evidence>
<evidence type="ECO:0000313" key="2">
    <source>
        <dbReference type="Proteomes" id="UP001057291"/>
    </source>
</evidence>
<keyword evidence="2" id="KW-1185">Reference proteome</keyword>
<name>A0AAV4LG95_9BACL</name>
<evidence type="ECO:0008006" key="3">
    <source>
        <dbReference type="Google" id="ProtNLM"/>
    </source>
</evidence>
<proteinExistence type="predicted"/>
<dbReference type="EMBL" id="BOQE01000001">
    <property type="protein sequence ID" value="GIM46840.1"/>
    <property type="molecule type" value="Genomic_DNA"/>
</dbReference>